<evidence type="ECO:0000313" key="9">
    <source>
        <dbReference type="EMBL" id="ABL97631.1"/>
    </source>
</evidence>
<dbReference type="InterPro" id="IPR003846">
    <property type="entry name" value="SelO"/>
</dbReference>
<comment type="catalytic activity">
    <reaction evidence="8">
        <text>L-histidyl-[protein] + UTP = N(tele)-(5'-uridylyl)-L-histidyl-[protein] + diphosphate</text>
        <dbReference type="Rhea" id="RHEA:83891"/>
        <dbReference type="Rhea" id="RHEA-COMP:9745"/>
        <dbReference type="Rhea" id="RHEA-COMP:20239"/>
        <dbReference type="ChEBI" id="CHEBI:29979"/>
        <dbReference type="ChEBI" id="CHEBI:33019"/>
        <dbReference type="ChEBI" id="CHEBI:46398"/>
        <dbReference type="ChEBI" id="CHEBI:233474"/>
    </reaction>
</comment>
<feature type="binding site" evidence="8">
    <location>
        <position position="116"/>
    </location>
    <ligand>
        <name>ATP</name>
        <dbReference type="ChEBI" id="CHEBI:30616"/>
    </ligand>
</feature>
<evidence type="ECO:0000256" key="4">
    <source>
        <dbReference type="ARBA" id="ARBA00022723"/>
    </source>
</evidence>
<accession>A4GHS0</accession>
<evidence type="ECO:0000256" key="8">
    <source>
        <dbReference type="HAMAP-Rule" id="MF_00692"/>
    </source>
</evidence>
<feature type="binding site" evidence="8">
    <location>
        <position position="243"/>
    </location>
    <ligand>
        <name>Mg(2+)</name>
        <dbReference type="ChEBI" id="CHEBI:18420"/>
    </ligand>
</feature>
<name>A4GHS0_9BACT</name>
<dbReference type="Pfam" id="PF02696">
    <property type="entry name" value="SelO"/>
    <property type="match status" value="1"/>
</dbReference>
<dbReference type="EC" id="2.7.7.108" evidence="8"/>
<comment type="catalytic activity">
    <reaction evidence="8">
        <text>L-tyrosyl-[protein] + UTP = O-(5'-uridylyl)-L-tyrosyl-[protein] + diphosphate</text>
        <dbReference type="Rhea" id="RHEA:83887"/>
        <dbReference type="Rhea" id="RHEA-COMP:10136"/>
        <dbReference type="Rhea" id="RHEA-COMP:20238"/>
        <dbReference type="ChEBI" id="CHEBI:33019"/>
        <dbReference type="ChEBI" id="CHEBI:46398"/>
        <dbReference type="ChEBI" id="CHEBI:46858"/>
        <dbReference type="ChEBI" id="CHEBI:90602"/>
    </reaction>
</comment>
<proteinExistence type="inferred from homology"/>
<evidence type="ECO:0000256" key="5">
    <source>
        <dbReference type="ARBA" id="ARBA00022741"/>
    </source>
</evidence>
<dbReference type="EC" id="2.7.7.-" evidence="8"/>
<dbReference type="GO" id="GO:0000287">
    <property type="term" value="F:magnesium ion binding"/>
    <property type="evidence" value="ECO:0007669"/>
    <property type="project" value="UniProtKB-UniRule"/>
</dbReference>
<keyword evidence="8" id="KW-0464">Manganese</keyword>
<evidence type="ECO:0000256" key="1">
    <source>
        <dbReference type="ARBA" id="ARBA00009747"/>
    </source>
</evidence>
<evidence type="ECO:0000256" key="6">
    <source>
        <dbReference type="ARBA" id="ARBA00022840"/>
    </source>
</evidence>
<feature type="active site" description="Proton acceptor" evidence="8">
    <location>
        <position position="242"/>
    </location>
</feature>
<feature type="binding site" evidence="8">
    <location>
        <position position="252"/>
    </location>
    <ligand>
        <name>Mg(2+)</name>
        <dbReference type="ChEBI" id="CHEBI:18420"/>
    </ligand>
</feature>
<keyword evidence="3 8" id="KW-0548">Nucleotidyltransferase</keyword>
<comment type="function">
    <text evidence="8">Nucleotidyltransferase involved in the post-translational modification of proteins. It can catalyze the addition of adenosine monophosphate (AMP) or uridine monophosphate (UMP) to a protein, resulting in modifications known as AMPylation and UMPylation.</text>
</comment>
<dbReference type="GO" id="GO:0030145">
    <property type="term" value="F:manganese ion binding"/>
    <property type="evidence" value="ECO:0007669"/>
    <property type="project" value="UniProtKB-UniRule"/>
</dbReference>
<dbReference type="GO" id="GO:0070733">
    <property type="term" value="F:AMPylase activity"/>
    <property type="evidence" value="ECO:0007669"/>
    <property type="project" value="UniProtKB-EC"/>
</dbReference>
<comment type="catalytic activity">
    <reaction evidence="8">
        <text>L-tyrosyl-[protein] + ATP = O-(5'-adenylyl)-L-tyrosyl-[protein] + diphosphate</text>
        <dbReference type="Rhea" id="RHEA:54288"/>
        <dbReference type="Rhea" id="RHEA-COMP:10136"/>
        <dbReference type="Rhea" id="RHEA-COMP:13846"/>
        <dbReference type="ChEBI" id="CHEBI:30616"/>
        <dbReference type="ChEBI" id="CHEBI:33019"/>
        <dbReference type="ChEBI" id="CHEBI:46858"/>
        <dbReference type="ChEBI" id="CHEBI:83624"/>
        <dbReference type="EC" id="2.7.7.108"/>
    </reaction>
</comment>
<evidence type="ECO:0000256" key="7">
    <source>
        <dbReference type="ARBA" id="ARBA00022842"/>
    </source>
</evidence>
<protein>
    <recommendedName>
        <fullName evidence="8">Protein nucleotidyltransferase YdiU</fullName>
        <ecNumber evidence="8">2.7.7.-</ecNumber>
    </recommendedName>
    <alternativeName>
        <fullName evidence="8">Protein adenylyltransferase YdiU</fullName>
        <ecNumber evidence="8">2.7.7.108</ecNumber>
    </alternativeName>
    <alternativeName>
        <fullName evidence="8">Protein uridylyltransferase YdiU</fullName>
        <ecNumber evidence="8">2.7.7.-</ecNumber>
    </alternativeName>
</protein>
<keyword evidence="5 8" id="KW-0547">Nucleotide-binding</keyword>
<sequence>MKLSNSYIGLPEEFYQLINPTPVESPTMLAFNDELANSLNLELEDKEKLEIFSGNKVPKNSTPIALNYSGHQFGNFVHELGDGRAVLLGEILGKNGNYDLQLKGSGQTQFSRQGDGRSALGPVIREYILSEAMHSLNIPTTRALAAISTGEYVARDSFEPGGILTRVASSHIRVGTFEYFASRQQWENVKLLADFSIQRHYPEIRETKNHYLELLKRVASNQSILLSKWMSVGFVHGVMNTDNFTISGETIDYGPCAFLDEYHPGKVFSSIDQNGRYAFGNQPSIASWNLASLAGCLIAFINKDSDKANELATEVLDNFSTETNQRILDLMCKKIGIDGAVKENQNLLRQLLKIMMDNESDFTITFRSLADVLEDKSDNFDKQFKDKTAISEWLDNWKNILSRDERNFSKISEEMNLINPVFIPRNHQIQKTIESAYNNDFSKMQEMIEVVRKPFDENKKYTSYTEAPTEAQKVLKTFCGT</sequence>
<feature type="binding site" evidence="8">
    <location>
        <position position="81"/>
    </location>
    <ligand>
        <name>ATP</name>
        <dbReference type="ChEBI" id="CHEBI:30616"/>
    </ligand>
</feature>
<feature type="binding site" evidence="8">
    <location>
        <position position="84"/>
    </location>
    <ligand>
        <name>ATP</name>
        <dbReference type="ChEBI" id="CHEBI:30616"/>
    </ligand>
</feature>
<dbReference type="PANTHER" id="PTHR32057:SF14">
    <property type="entry name" value="PROTEIN ADENYLYLTRANSFERASE SELO, MITOCHONDRIAL"/>
    <property type="match status" value="1"/>
</dbReference>
<evidence type="ECO:0000256" key="3">
    <source>
        <dbReference type="ARBA" id="ARBA00022695"/>
    </source>
</evidence>
<feature type="binding site" evidence="8">
    <location>
        <position position="173"/>
    </location>
    <ligand>
        <name>ATP</name>
        <dbReference type="ChEBI" id="CHEBI:30616"/>
    </ligand>
</feature>
<comment type="cofactor">
    <cofactor evidence="8">
        <name>Mg(2+)</name>
        <dbReference type="ChEBI" id="CHEBI:18420"/>
    </cofactor>
    <cofactor evidence="8">
        <name>Mn(2+)</name>
        <dbReference type="ChEBI" id="CHEBI:29035"/>
    </cofactor>
</comment>
<keyword evidence="2 8" id="KW-0808">Transferase</keyword>
<comment type="similarity">
    <text evidence="1 8">Belongs to the SELO family.</text>
</comment>
<dbReference type="AlphaFoldDB" id="A4GHS0"/>
<feature type="binding site" evidence="8">
    <location>
        <position position="166"/>
    </location>
    <ligand>
        <name>ATP</name>
        <dbReference type="ChEBI" id="CHEBI:30616"/>
    </ligand>
</feature>
<feature type="binding site" evidence="8">
    <location>
        <position position="252"/>
    </location>
    <ligand>
        <name>ATP</name>
        <dbReference type="ChEBI" id="CHEBI:30616"/>
    </ligand>
</feature>
<keyword evidence="7 8" id="KW-0460">Magnesium</keyword>
<reference evidence="9" key="1">
    <citation type="journal article" date="2007" name="Environ. Microbiol.">
        <title>Proteorhodopsin photosystem gene clusters exhibit co-evolutionary trends and shared ancestry among diverse marine microbial phyla.</title>
        <authorList>
            <person name="McCarren J."/>
            <person name="Delong E.F."/>
        </authorList>
    </citation>
    <scope>NUCLEOTIDE SEQUENCE</scope>
</reference>
<comment type="catalytic activity">
    <reaction evidence="8">
        <text>L-seryl-[protein] + ATP = 3-O-(5'-adenylyl)-L-seryl-[protein] + diphosphate</text>
        <dbReference type="Rhea" id="RHEA:58120"/>
        <dbReference type="Rhea" id="RHEA-COMP:9863"/>
        <dbReference type="Rhea" id="RHEA-COMP:15073"/>
        <dbReference type="ChEBI" id="CHEBI:29999"/>
        <dbReference type="ChEBI" id="CHEBI:30616"/>
        <dbReference type="ChEBI" id="CHEBI:33019"/>
        <dbReference type="ChEBI" id="CHEBI:142516"/>
        <dbReference type="EC" id="2.7.7.108"/>
    </reaction>
</comment>
<comment type="catalytic activity">
    <reaction evidence="8">
        <text>L-threonyl-[protein] + ATP = 3-O-(5'-adenylyl)-L-threonyl-[protein] + diphosphate</text>
        <dbReference type="Rhea" id="RHEA:54292"/>
        <dbReference type="Rhea" id="RHEA-COMP:11060"/>
        <dbReference type="Rhea" id="RHEA-COMP:13847"/>
        <dbReference type="ChEBI" id="CHEBI:30013"/>
        <dbReference type="ChEBI" id="CHEBI:30616"/>
        <dbReference type="ChEBI" id="CHEBI:33019"/>
        <dbReference type="ChEBI" id="CHEBI:138113"/>
        <dbReference type="EC" id="2.7.7.108"/>
    </reaction>
</comment>
<feature type="binding site" evidence="8">
    <location>
        <position position="83"/>
    </location>
    <ligand>
        <name>ATP</name>
        <dbReference type="ChEBI" id="CHEBI:30616"/>
    </ligand>
</feature>
<dbReference type="GO" id="GO:0005524">
    <property type="term" value="F:ATP binding"/>
    <property type="evidence" value="ECO:0007669"/>
    <property type="project" value="UniProtKB-UniRule"/>
</dbReference>
<dbReference type="PANTHER" id="PTHR32057">
    <property type="entry name" value="PROTEIN ADENYLYLTRANSFERASE SELO, MITOCHONDRIAL"/>
    <property type="match status" value="1"/>
</dbReference>
<keyword evidence="6 8" id="KW-0067">ATP-binding</keyword>
<feature type="binding site" evidence="8">
    <location>
        <position position="115"/>
    </location>
    <ligand>
        <name>ATP</name>
        <dbReference type="ChEBI" id="CHEBI:30616"/>
    </ligand>
</feature>
<dbReference type="NCBIfam" id="NF000658">
    <property type="entry name" value="PRK00029.1"/>
    <property type="match status" value="1"/>
</dbReference>
<dbReference type="HAMAP" id="MF_00692">
    <property type="entry name" value="SelO"/>
    <property type="match status" value="1"/>
</dbReference>
<comment type="catalytic activity">
    <reaction evidence="8">
        <text>L-seryl-[protein] + UTP = O-(5'-uridylyl)-L-seryl-[protein] + diphosphate</text>
        <dbReference type="Rhea" id="RHEA:64604"/>
        <dbReference type="Rhea" id="RHEA-COMP:9863"/>
        <dbReference type="Rhea" id="RHEA-COMP:16635"/>
        <dbReference type="ChEBI" id="CHEBI:29999"/>
        <dbReference type="ChEBI" id="CHEBI:33019"/>
        <dbReference type="ChEBI" id="CHEBI:46398"/>
        <dbReference type="ChEBI" id="CHEBI:156051"/>
    </reaction>
</comment>
<gene>
    <name evidence="8" type="primary">ydiU</name>
    <name evidence="8" type="synonym">selO</name>
    <name evidence="9" type="ORF">MBMO_EB0-39H12.0007</name>
</gene>
<dbReference type="EMBL" id="EF089399">
    <property type="protein sequence ID" value="ABL97631.1"/>
    <property type="molecule type" value="Genomic_DNA"/>
</dbReference>
<keyword evidence="4 8" id="KW-0479">Metal-binding</keyword>
<organism evidence="9">
    <name type="scientific">uncultured marine bacterium EB0_39H12</name>
    <dbReference type="NCBI Taxonomy" id="415437"/>
    <lineage>
        <taxon>Bacteria</taxon>
        <taxon>environmental samples</taxon>
    </lineage>
</organism>
<evidence type="ECO:0000256" key="2">
    <source>
        <dbReference type="ARBA" id="ARBA00022679"/>
    </source>
</evidence>
<feature type="binding site" evidence="8">
    <location>
        <position position="103"/>
    </location>
    <ligand>
        <name>ATP</name>
        <dbReference type="ChEBI" id="CHEBI:30616"/>
    </ligand>
</feature>